<proteinExistence type="predicted"/>
<evidence type="ECO:0000313" key="2">
    <source>
        <dbReference type="EMBL" id="GMI41911.1"/>
    </source>
</evidence>
<feature type="region of interest" description="Disordered" evidence="1">
    <location>
        <begin position="62"/>
        <end position="236"/>
    </location>
</feature>
<gene>
    <name evidence="2" type="ORF">TeGR_g11278</name>
</gene>
<feature type="compositionally biased region" description="Low complexity" evidence="1">
    <location>
        <begin position="97"/>
        <end position="126"/>
    </location>
</feature>
<accession>A0ABQ6N7T2</accession>
<feature type="compositionally biased region" description="Low complexity" evidence="1">
    <location>
        <begin position="133"/>
        <end position="157"/>
    </location>
</feature>
<comment type="caution">
    <text evidence="2">The sequence shown here is derived from an EMBL/GenBank/DDBJ whole genome shotgun (WGS) entry which is preliminary data.</text>
</comment>
<evidence type="ECO:0000313" key="3">
    <source>
        <dbReference type="Proteomes" id="UP001165060"/>
    </source>
</evidence>
<feature type="non-terminal residue" evidence="2">
    <location>
        <position position="1"/>
    </location>
</feature>
<keyword evidence="3" id="KW-1185">Reference proteome</keyword>
<dbReference type="EMBL" id="BRYB01001036">
    <property type="protein sequence ID" value="GMI41911.1"/>
    <property type="molecule type" value="Genomic_DNA"/>
</dbReference>
<evidence type="ECO:0000256" key="1">
    <source>
        <dbReference type="SAM" id="MobiDB-lite"/>
    </source>
</evidence>
<organism evidence="2 3">
    <name type="scientific">Tetraparma gracilis</name>
    <dbReference type="NCBI Taxonomy" id="2962635"/>
    <lineage>
        <taxon>Eukaryota</taxon>
        <taxon>Sar</taxon>
        <taxon>Stramenopiles</taxon>
        <taxon>Ochrophyta</taxon>
        <taxon>Bolidophyceae</taxon>
        <taxon>Parmales</taxon>
        <taxon>Triparmaceae</taxon>
        <taxon>Tetraparma</taxon>
    </lineage>
</organism>
<feature type="compositionally biased region" description="Basic residues" evidence="1">
    <location>
        <begin position="79"/>
        <end position="90"/>
    </location>
</feature>
<name>A0ABQ6N7T2_9STRA</name>
<feature type="compositionally biased region" description="Low complexity" evidence="1">
    <location>
        <begin position="169"/>
        <end position="212"/>
    </location>
</feature>
<sequence>DPSFALTKIKQYFRDNLKLPSSHPPSEDLSFARVGLAMARAAEAGEEARGVWGEAVEAAERLVQASPAPPPVTPSSASKKIKTKGYKPRKSTTVTPAAAMSKLLASLPSSSSSSSSSGAKPKSSKMSSKRKAAPAPARSSSSATTTTTSSSISSPPARRLRRHPPPLPASASSSSSSSLSSTPAASPFTQAESDAASLLSSMSAAGTPLPSYAAPPPPPRHGFRSKAPASLAVGPGPLQLDELVRTSTITPTLSSPFFNLLKRSPSNNLLSPASVPAFASPSEASLNSLYDASLPFAPAPAPIAARGSELEAWTEWEE</sequence>
<reference evidence="2 3" key="1">
    <citation type="journal article" date="2023" name="Commun. Biol.">
        <title>Genome analysis of Parmales, the sister group of diatoms, reveals the evolutionary specialization of diatoms from phago-mixotrophs to photoautotrophs.</title>
        <authorList>
            <person name="Ban H."/>
            <person name="Sato S."/>
            <person name="Yoshikawa S."/>
            <person name="Yamada K."/>
            <person name="Nakamura Y."/>
            <person name="Ichinomiya M."/>
            <person name="Sato N."/>
            <person name="Blanc-Mathieu R."/>
            <person name="Endo H."/>
            <person name="Kuwata A."/>
            <person name="Ogata H."/>
        </authorList>
    </citation>
    <scope>NUCLEOTIDE SEQUENCE [LARGE SCALE GENOMIC DNA]</scope>
</reference>
<protein>
    <submittedName>
        <fullName evidence="2">Uncharacterized protein</fullName>
    </submittedName>
</protein>
<dbReference type="Proteomes" id="UP001165060">
    <property type="component" value="Unassembled WGS sequence"/>
</dbReference>